<reference evidence="2 3" key="2">
    <citation type="journal article" date="2016" name="Microb. Ecol.">
        <title>Genome Characteristics of a Novel Type I Methanotroph (Sn10-6) Isolated from a Flooded Indian Rice Field.</title>
        <authorList>
            <person name="Rahalkar M.C."/>
            <person name="Pandit P.S."/>
            <person name="Dhakephalkar P.K."/>
            <person name="Pore S."/>
            <person name="Arora P."/>
            <person name="Kapse N."/>
        </authorList>
    </citation>
    <scope>NUCLEOTIDE SEQUENCE [LARGE SCALE GENOMIC DNA]</scope>
    <source>
        <strain evidence="2 3">Sn10-6</strain>
    </source>
</reference>
<gene>
    <name evidence="2" type="ORF">VZ94_17435</name>
</gene>
<organism evidence="2 3">
    <name type="scientific">Methylocucumis oryzae</name>
    <dbReference type="NCBI Taxonomy" id="1632867"/>
    <lineage>
        <taxon>Bacteria</taxon>
        <taxon>Pseudomonadati</taxon>
        <taxon>Pseudomonadota</taxon>
        <taxon>Gammaproteobacteria</taxon>
        <taxon>Methylococcales</taxon>
        <taxon>Methylococcaceae</taxon>
        <taxon>Methylocucumis</taxon>
    </lineage>
</organism>
<accession>A0A0F3IG95</accession>
<evidence type="ECO:0000313" key="2">
    <source>
        <dbReference type="EMBL" id="KJV05548.1"/>
    </source>
</evidence>
<comment type="caution">
    <text evidence="2">The sequence shown here is derived from an EMBL/GenBank/DDBJ whole genome shotgun (WGS) entry which is preliminary data.</text>
</comment>
<dbReference type="InterPro" id="IPR044992">
    <property type="entry name" value="ChyE-like"/>
</dbReference>
<dbReference type="InterPro" id="IPR029062">
    <property type="entry name" value="Class_I_gatase-like"/>
</dbReference>
<dbReference type="Gene3D" id="3.40.50.880">
    <property type="match status" value="1"/>
</dbReference>
<dbReference type="EMBL" id="LAJX01000210">
    <property type="protein sequence ID" value="KJV05548.1"/>
    <property type="molecule type" value="Genomic_DNA"/>
</dbReference>
<evidence type="ECO:0000259" key="1">
    <source>
        <dbReference type="Pfam" id="PF00117"/>
    </source>
</evidence>
<dbReference type="AlphaFoldDB" id="A0A0F3IG95"/>
<sequence>LGREIGTVSIALTDLSADDDLFATLPICFNAHVTHAQSVRVLPCGAKVLGGNAFEPHHIIRFRDNAWGVQFHPEFSEAIMTAYIHEQALALSGMGYDCDALLKAVTATPEANQLLTRFVQRCLKR</sequence>
<reference evidence="3" key="1">
    <citation type="submission" date="2015-03" db="EMBL/GenBank/DDBJ databases">
        <title>Draft genome sequence of a novel methanotroph (Sn10-6) isolated from flooded ricefield rhizosphere in India.</title>
        <authorList>
            <person name="Pandit P.S."/>
            <person name="Pore S.D."/>
            <person name="Arora P."/>
            <person name="Kapse N.G."/>
            <person name="Dhakephalkar P.K."/>
            <person name="Rahalkar M.C."/>
        </authorList>
    </citation>
    <scope>NUCLEOTIDE SEQUENCE [LARGE SCALE GENOMIC DNA]</scope>
    <source>
        <strain evidence="3">Sn10-6</strain>
    </source>
</reference>
<proteinExistence type="predicted"/>
<dbReference type="GO" id="GO:0005829">
    <property type="term" value="C:cytosol"/>
    <property type="evidence" value="ECO:0007669"/>
    <property type="project" value="TreeGrafter"/>
</dbReference>
<feature type="domain" description="Glutamine amidotransferase" evidence="1">
    <location>
        <begin position="19"/>
        <end position="79"/>
    </location>
</feature>
<dbReference type="PANTHER" id="PTHR42695">
    <property type="entry name" value="GLUTAMINE AMIDOTRANSFERASE YLR126C-RELATED"/>
    <property type="match status" value="1"/>
</dbReference>
<protein>
    <recommendedName>
        <fullName evidence="1">Glutamine amidotransferase domain-containing protein</fullName>
    </recommendedName>
</protein>
<keyword evidence="3" id="KW-1185">Reference proteome</keyword>
<dbReference type="Pfam" id="PF00117">
    <property type="entry name" value="GATase"/>
    <property type="match status" value="1"/>
</dbReference>
<feature type="non-terminal residue" evidence="2">
    <location>
        <position position="1"/>
    </location>
</feature>
<evidence type="ECO:0000313" key="3">
    <source>
        <dbReference type="Proteomes" id="UP000033684"/>
    </source>
</evidence>
<dbReference type="PANTHER" id="PTHR42695:SF5">
    <property type="entry name" value="GLUTAMINE AMIDOTRANSFERASE YLR126C-RELATED"/>
    <property type="match status" value="1"/>
</dbReference>
<name>A0A0F3IG95_9GAMM</name>
<dbReference type="Proteomes" id="UP000033684">
    <property type="component" value="Unassembled WGS sequence"/>
</dbReference>
<dbReference type="SUPFAM" id="SSF52317">
    <property type="entry name" value="Class I glutamine amidotransferase-like"/>
    <property type="match status" value="1"/>
</dbReference>
<dbReference type="InterPro" id="IPR017926">
    <property type="entry name" value="GATASE"/>
</dbReference>